<protein>
    <recommendedName>
        <fullName evidence="6">Ricin B lectin domain-containing protein</fullName>
    </recommendedName>
</protein>
<feature type="domain" description="Ricin B lectin" evidence="3">
    <location>
        <begin position="111"/>
        <end position="158"/>
    </location>
</feature>
<dbReference type="Pfam" id="PF14200">
    <property type="entry name" value="RicinB_lectin_2"/>
    <property type="match status" value="1"/>
</dbReference>
<dbReference type="InterPro" id="IPR029058">
    <property type="entry name" value="AB_hydrolase_fold"/>
</dbReference>
<feature type="compositionally biased region" description="Pro residues" evidence="1">
    <location>
        <begin position="90"/>
        <end position="102"/>
    </location>
</feature>
<gene>
    <name evidence="4" type="ORF">HDA41_000333</name>
</gene>
<evidence type="ECO:0008006" key="6">
    <source>
        <dbReference type="Google" id="ProtNLM"/>
    </source>
</evidence>
<evidence type="ECO:0000313" key="4">
    <source>
        <dbReference type="EMBL" id="MBB5792369.1"/>
    </source>
</evidence>
<dbReference type="Proteomes" id="UP000590647">
    <property type="component" value="Unassembled WGS sequence"/>
</dbReference>
<proteinExistence type="predicted"/>
<dbReference type="Gene3D" id="3.40.50.1820">
    <property type="entry name" value="alpha/beta hydrolase"/>
    <property type="match status" value="1"/>
</dbReference>
<dbReference type="Gene3D" id="2.80.10.50">
    <property type="match status" value="1"/>
</dbReference>
<dbReference type="SUPFAM" id="SSF50370">
    <property type="entry name" value="Ricin B-like lectins"/>
    <property type="match status" value="1"/>
</dbReference>
<evidence type="ECO:0000259" key="3">
    <source>
        <dbReference type="Pfam" id="PF14200"/>
    </source>
</evidence>
<dbReference type="EMBL" id="JACHNE010000001">
    <property type="protein sequence ID" value="MBB5792369.1"/>
    <property type="molecule type" value="Genomic_DNA"/>
</dbReference>
<evidence type="ECO:0000259" key="2">
    <source>
        <dbReference type="Pfam" id="PF12740"/>
    </source>
</evidence>
<feature type="domain" description="PET hydrolase/cutinase-like" evidence="2">
    <location>
        <begin position="18"/>
        <end position="89"/>
    </location>
</feature>
<reference evidence="4 5" key="1">
    <citation type="submission" date="2020-08" db="EMBL/GenBank/DDBJ databases">
        <title>Sequencing the genomes of 1000 actinobacteria strains.</title>
        <authorList>
            <person name="Klenk H.-P."/>
        </authorList>
    </citation>
    <scope>NUCLEOTIDE SEQUENCE [LARGE SCALE GENOMIC DNA]</scope>
    <source>
        <strain evidence="4 5">DSM 40084</strain>
    </source>
</reference>
<dbReference type="PROSITE" id="PS50231">
    <property type="entry name" value="RICIN_B_LECTIN"/>
    <property type="match status" value="1"/>
</dbReference>
<organism evidence="4 5">
    <name type="scientific">Streptomyces caelestis</name>
    <dbReference type="NCBI Taxonomy" id="36816"/>
    <lineage>
        <taxon>Bacteria</taxon>
        <taxon>Bacillati</taxon>
        <taxon>Actinomycetota</taxon>
        <taxon>Actinomycetes</taxon>
        <taxon>Kitasatosporales</taxon>
        <taxon>Streptomycetaceae</taxon>
        <taxon>Streptomyces</taxon>
    </lineage>
</organism>
<accession>A0A7W9GZ24</accession>
<dbReference type="Pfam" id="PF12740">
    <property type="entry name" value="PETase"/>
    <property type="match status" value="1"/>
</dbReference>
<evidence type="ECO:0000256" key="1">
    <source>
        <dbReference type="SAM" id="MobiDB-lite"/>
    </source>
</evidence>
<dbReference type="AlphaFoldDB" id="A0A7W9GZ24"/>
<comment type="caution">
    <text evidence="4">The sequence shown here is derived from an EMBL/GenBank/DDBJ whole genome shotgun (WGS) entry which is preliminary data.</text>
</comment>
<keyword evidence="5" id="KW-1185">Reference proteome</keyword>
<name>A0A7W9GZ24_9ACTN</name>
<dbReference type="RefSeq" id="WP_184979905.1">
    <property type="nucleotide sequence ID" value="NZ_JACHNE010000001.1"/>
</dbReference>
<dbReference type="InterPro" id="IPR000772">
    <property type="entry name" value="Ricin_B_lectin"/>
</dbReference>
<feature type="region of interest" description="Disordered" evidence="1">
    <location>
        <begin position="73"/>
        <end position="128"/>
    </location>
</feature>
<feature type="compositionally biased region" description="Polar residues" evidence="1">
    <location>
        <begin position="116"/>
        <end position="128"/>
    </location>
</feature>
<dbReference type="InterPro" id="IPR041127">
    <property type="entry name" value="PET_hydrolase/cutinase-like"/>
</dbReference>
<sequence length="164" mass="17052">MIISARDAGTVTPSYLDGLYAPMPAGRQSAFAELTNGGGGFPTCGNSAVTRRMIPWLKIFIDHHTRYTRLLGPSRADSSGISRYRSKCPCAPPGQTPPPPSGAPTVGSGSDRSLDVPNTSQTNGTNQRWSVNANGTIISARSGLCLDAYNAGTANGTPSSPVDL</sequence>
<dbReference type="InterPro" id="IPR035992">
    <property type="entry name" value="Ricin_B-like_lectins"/>
</dbReference>
<evidence type="ECO:0000313" key="5">
    <source>
        <dbReference type="Proteomes" id="UP000590647"/>
    </source>
</evidence>